<dbReference type="RefSeq" id="WP_071636386.1">
    <property type="nucleotide sequence ID" value="NZ_MLFK01000006.1"/>
</dbReference>
<evidence type="ECO:0008006" key="4">
    <source>
        <dbReference type="Google" id="ProtNLM"/>
    </source>
</evidence>
<evidence type="ECO:0000256" key="1">
    <source>
        <dbReference type="SAM" id="SignalP"/>
    </source>
</evidence>
<dbReference type="PROSITE" id="PS51257">
    <property type="entry name" value="PROKAR_LIPOPROTEIN"/>
    <property type="match status" value="1"/>
</dbReference>
<feature type="signal peptide" evidence="1">
    <location>
        <begin position="1"/>
        <end position="19"/>
    </location>
</feature>
<feature type="chain" id="PRO_5009644401" description="Lipoprotein" evidence="1">
    <location>
        <begin position="20"/>
        <end position="157"/>
    </location>
</feature>
<evidence type="ECO:0000313" key="2">
    <source>
        <dbReference type="EMBL" id="OIV41892.1"/>
    </source>
</evidence>
<dbReference type="AlphaFoldDB" id="A0A1J7CJX8"/>
<dbReference type="EMBL" id="MLFK01000006">
    <property type="protein sequence ID" value="OIV41892.1"/>
    <property type="molecule type" value="Genomic_DNA"/>
</dbReference>
<gene>
    <name evidence="2" type="ORF">BKM63_09515</name>
</gene>
<dbReference type="Proteomes" id="UP000182826">
    <property type="component" value="Unassembled WGS sequence"/>
</dbReference>
<keyword evidence="1" id="KW-0732">Signal</keyword>
<sequence>MKKLFFICLITFLSISCSSDEPTVEGFSLDVGVSIKVTNSNNEDLLDPNTQNSYNKDEIKIFNKVDGKLVEVYDGFKNAPRNFIIEKEQNGNQYLITVFLNNDKDEKFPETYIQWNKDNTDIIKAEFSRTKNSVAKKTVWLNGKEISNVTPYFIISK</sequence>
<organism evidence="2 3">
    <name type="scientific">Flavobacterium johnsoniae</name>
    <name type="common">Cytophaga johnsonae</name>
    <dbReference type="NCBI Taxonomy" id="986"/>
    <lineage>
        <taxon>Bacteria</taxon>
        <taxon>Pseudomonadati</taxon>
        <taxon>Bacteroidota</taxon>
        <taxon>Flavobacteriia</taxon>
        <taxon>Flavobacteriales</taxon>
        <taxon>Flavobacteriaceae</taxon>
        <taxon>Flavobacterium</taxon>
    </lineage>
</organism>
<dbReference type="OrthoDB" id="999541at2"/>
<proteinExistence type="predicted"/>
<evidence type="ECO:0000313" key="3">
    <source>
        <dbReference type="Proteomes" id="UP000182826"/>
    </source>
</evidence>
<comment type="caution">
    <text evidence="2">The sequence shown here is derived from an EMBL/GenBank/DDBJ whole genome shotgun (WGS) entry which is preliminary data.</text>
</comment>
<name>A0A1J7CJX8_FLAJO</name>
<protein>
    <recommendedName>
        <fullName evidence="4">Lipoprotein</fullName>
    </recommendedName>
</protein>
<keyword evidence="3" id="KW-1185">Reference proteome</keyword>
<accession>A0A1J7CJX8</accession>
<reference evidence="2 3" key="1">
    <citation type="submission" date="2016-10" db="EMBL/GenBank/DDBJ databases">
        <title>Draft Genome Sequence of Rhizobacteria Flavobacterium johnsoniae CI04.</title>
        <authorList>
            <person name="Bravo J.I."/>
            <person name="Lozano G.L."/>
            <person name="Handelsman J."/>
        </authorList>
    </citation>
    <scope>NUCLEOTIDE SEQUENCE [LARGE SCALE GENOMIC DNA]</scope>
    <source>
        <strain evidence="2 3">CI04</strain>
    </source>
</reference>